<dbReference type="GO" id="GO:0003824">
    <property type="term" value="F:catalytic activity"/>
    <property type="evidence" value="ECO:0007669"/>
    <property type="project" value="InterPro"/>
</dbReference>
<dbReference type="InterPro" id="IPR040442">
    <property type="entry name" value="Pyrv_kinase-like_dom_sf"/>
</dbReference>
<feature type="binding site" evidence="5">
    <location>
        <position position="148"/>
    </location>
    <ligand>
        <name>Mg(2+)</name>
        <dbReference type="ChEBI" id="CHEBI:18420"/>
    </ligand>
</feature>
<dbReference type="InterPro" id="IPR011206">
    <property type="entry name" value="Citrate_lyase_beta/mcl1/mcl2"/>
</dbReference>
<evidence type="ECO:0000256" key="1">
    <source>
        <dbReference type="ARBA" id="ARBA00001946"/>
    </source>
</evidence>
<feature type="domain" description="HpcH/HpaI aldolase/citrate lyase" evidence="6">
    <location>
        <begin position="10"/>
        <end position="247"/>
    </location>
</feature>
<organism evidence="7 8">
    <name type="scientific">Aplosporella prunicola CBS 121167</name>
    <dbReference type="NCBI Taxonomy" id="1176127"/>
    <lineage>
        <taxon>Eukaryota</taxon>
        <taxon>Fungi</taxon>
        <taxon>Dikarya</taxon>
        <taxon>Ascomycota</taxon>
        <taxon>Pezizomycotina</taxon>
        <taxon>Dothideomycetes</taxon>
        <taxon>Dothideomycetes incertae sedis</taxon>
        <taxon>Botryosphaeriales</taxon>
        <taxon>Aplosporellaceae</taxon>
        <taxon>Aplosporella</taxon>
    </lineage>
</organism>
<dbReference type="OrthoDB" id="1773at2759"/>
<dbReference type="Pfam" id="PF03328">
    <property type="entry name" value="HpcH_HpaI"/>
    <property type="match status" value="1"/>
</dbReference>
<dbReference type="AlphaFoldDB" id="A0A6A6BSA8"/>
<dbReference type="PANTHER" id="PTHR32308:SF0">
    <property type="entry name" value="HPCH_HPAI ALDOLASE_CITRATE LYASE DOMAIN-CONTAINING PROTEIN"/>
    <property type="match status" value="1"/>
</dbReference>
<dbReference type="RefSeq" id="XP_033402387.1">
    <property type="nucleotide sequence ID" value="XM_033545541.1"/>
</dbReference>
<keyword evidence="8" id="KW-1185">Reference proteome</keyword>
<evidence type="ECO:0000313" key="7">
    <source>
        <dbReference type="EMBL" id="KAF2146678.1"/>
    </source>
</evidence>
<dbReference type="GO" id="GO:0006107">
    <property type="term" value="P:oxaloacetate metabolic process"/>
    <property type="evidence" value="ECO:0007669"/>
    <property type="project" value="TreeGrafter"/>
</dbReference>
<dbReference type="InterPro" id="IPR005000">
    <property type="entry name" value="Aldolase/citrate-lyase_domain"/>
</dbReference>
<feature type="binding site" evidence="4">
    <location>
        <position position="72"/>
    </location>
    <ligand>
        <name>substrate</name>
    </ligand>
</feature>
<dbReference type="PANTHER" id="PTHR32308">
    <property type="entry name" value="LYASE BETA SUBUNIT, PUTATIVE (AFU_ORTHOLOGUE AFUA_4G13030)-RELATED"/>
    <property type="match status" value="1"/>
</dbReference>
<dbReference type="FunFam" id="3.20.20.60:FF:000023">
    <property type="entry name" value="CitE, Citrate lyase beta subunit"/>
    <property type="match status" value="1"/>
</dbReference>
<dbReference type="GeneID" id="54303049"/>
<evidence type="ECO:0000256" key="2">
    <source>
        <dbReference type="ARBA" id="ARBA00022723"/>
    </source>
</evidence>
<comment type="cofactor">
    <cofactor evidence="1">
        <name>Mg(2+)</name>
        <dbReference type="ChEBI" id="CHEBI:18420"/>
    </cofactor>
</comment>
<reference evidence="7" key="1">
    <citation type="journal article" date="2020" name="Stud. Mycol.">
        <title>101 Dothideomycetes genomes: a test case for predicting lifestyles and emergence of pathogens.</title>
        <authorList>
            <person name="Haridas S."/>
            <person name="Albert R."/>
            <person name="Binder M."/>
            <person name="Bloem J."/>
            <person name="Labutti K."/>
            <person name="Salamov A."/>
            <person name="Andreopoulos B."/>
            <person name="Baker S."/>
            <person name="Barry K."/>
            <person name="Bills G."/>
            <person name="Bluhm B."/>
            <person name="Cannon C."/>
            <person name="Castanera R."/>
            <person name="Culley D."/>
            <person name="Daum C."/>
            <person name="Ezra D."/>
            <person name="Gonzalez J."/>
            <person name="Henrissat B."/>
            <person name="Kuo A."/>
            <person name="Liang C."/>
            <person name="Lipzen A."/>
            <person name="Lutzoni F."/>
            <person name="Magnuson J."/>
            <person name="Mondo S."/>
            <person name="Nolan M."/>
            <person name="Ohm R."/>
            <person name="Pangilinan J."/>
            <person name="Park H.-J."/>
            <person name="Ramirez L."/>
            <person name="Alfaro M."/>
            <person name="Sun H."/>
            <person name="Tritt A."/>
            <person name="Yoshinaga Y."/>
            <person name="Zwiers L.-H."/>
            <person name="Turgeon B."/>
            <person name="Goodwin S."/>
            <person name="Spatafora J."/>
            <person name="Crous P."/>
            <person name="Grigoriev I."/>
        </authorList>
    </citation>
    <scope>NUCLEOTIDE SEQUENCE</scope>
    <source>
        <strain evidence="7">CBS 121167</strain>
    </source>
</reference>
<evidence type="ECO:0000259" key="6">
    <source>
        <dbReference type="Pfam" id="PF03328"/>
    </source>
</evidence>
<dbReference type="InterPro" id="IPR015813">
    <property type="entry name" value="Pyrv/PenolPyrv_kinase-like_dom"/>
</dbReference>
<evidence type="ECO:0000256" key="3">
    <source>
        <dbReference type="ARBA" id="ARBA00022842"/>
    </source>
</evidence>
<accession>A0A6A6BSA8</accession>
<dbReference type="Proteomes" id="UP000799438">
    <property type="component" value="Unassembled WGS sequence"/>
</dbReference>
<dbReference type="GO" id="GO:0000287">
    <property type="term" value="F:magnesium ion binding"/>
    <property type="evidence" value="ECO:0007669"/>
    <property type="project" value="TreeGrafter"/>
</dbReference>
<dbReference type="SUPFAM" id="SSF51621">
    <property type="entry name" value="Phosphoenolpyruvate/pyruvate domain"/>
    <property type="match status" value="1"/>
</dbReference>
<dbReference type="EMBL" id="ML995475">
    <property type="protein sequence ID" value="KAF2146678.1"/>
    <property type="molecule type" value="Genomic_DNA"/>
</dbReference>
<protein>
    <recommendedName>
        <fullName evidence="6">HpcH/HpaI aldolase/citrate lyase domain-containing protein</fullName>
    </recommendedName>
</protein>
<gene>
    <name evidence="7" type="ORF">K452DRAFT_348407</name>
</gene>
<dbReference type="Gene3D" id="3.20.20.60">
    <property type="entry name" value="Phosphoenolpyruvate-binding domains"/>
    <property type="match status" value="1"/>
</dbReference>
<evidence type="ECO:0000313" key="8">
    <source>
        <dbReference type="Proteomes" id="UP000799438"/>
    </source>
</evidence>
<keyword evidence="3 5" id="KW-0460">Magnesium</keyword>
<sequence length="327" mass="35350">MASAAPIVRRALLYVPGSSKKMLDKSRGLNVDCIAYDLEDSVTPGKKAEARSNLRQLLEQPRAAGIREQAVRINSVDSGYALDDLTEVLKAPNVDALVIPKVNSASDLHFVTDVIRHTLPQRHPTSPTPPSTPGSQQQQPLRLIALVESAKALMDLSSICKATPYLSGLIFAAEDFALDLSITRTPSLSEFLYARSAIVTACRAHGLPSAIDLVCTAYKGDEGLRTLADECADGKRLGFNGKQLIHPSQVDVCQETFSPARRETEWAVRILVADEKAVAQGRGAWTLDGKMIDAPVVGKARAIVQRAELCGVDVGSLWEEWAGQEPE</sequence>
<proteinExistence type="predicted"/>
<keyword evidence="2 5" id="KW-0479">Metal-binding</keyword>
<feature type="binding site" evidence="4">
    <location>
        <position position="148"/>
    </location>
    <ligand>
        <name>substrate</name>
    </ligand>
</feature>
<dbReference type="PIRSF" id="PIRSF015582">
    <property type="entry name" value="Cit_lyase_B"/>
    <property type="match status" value="1"/>
</dbReference>
<evidence type="ECO:0000256" key="4">
    <source>
        <dbReference type="PIRSR" id="PIRSR015582-1"/>
    </source>
</evidence>
<name>A0A6A6BSA8_9PEZI</name>
<evidence type="ECO:0000256" key="5">
    <source>
        <dbReference type="PIRSR" id="PIRSR015582-2"/>
    </source>
</evidence>
<feature type="binding site" evidence="5">
    <location>
        <position position="175"/>
    </location>
    <ligand>
        <name>Mg(2+)</name>
        <dbReference type="ChEBI" id="CHEBI:18420"/>
    </ligand>
</feature>